<gene>
    <name evidence="7" type="ORF">SPOG_03561</name>
</gene>
<dbReference type="CDD" id="cd05926">
    <property type="entry name" value="FACL_fum10p_like"/>
    <property type="match status" value="1"/>
</dbReference>
<sequence length="512" mass="56141">MSTATLYTALRGDAHARALVAPSVSAELSYSELRVAIMDLQRQIASLGIKANDPVNIAVPNGLEFVVSFYAVSWQRAVCGPLNSNYKQSEFEFYIDDLKSKLVLVNKGSIEANTPAVRAAKKLSVTVAEFAWCPESRLVKIVRVEGSKSSSPQPLALPHPDDITLVLHTSGTTGRPKVVPLTHRNLCRSIQNISASYRLSSRDTSYVVMPLFHVHGLLCGLLSTLASGGSAVVPPRFSAQTFWKEFGQYGATWYTAVPTIHQILLRTPLPNPLPHIRFIRSCSSPLAPPVLRKLENAFKAPVLEAYAMTEASHQMTTNPLPPLNHKPKSVGVPFGVELKILDPKGKEVPQGSEGEICVRGSNVTKGYLNNPEANKSSFTEENFFRTGDEGKVDEEGFVFITGRIKELVNRGGEKISPAEIDAVLMQHPSVAEAVCFAVPDEKYGQDIQSAIHTASGKSVTVKELQNFLVQKIAEFKVPKKFYFTDQIPKTATGKVQRRLVADAFFFHPKAKM</sequence>
<evidence type="ECO:0000256" key="2">
    <source>
        <dbReference type="ARBA" id="ARBA00022598"/>
    </source>
</evidence>
<feature type="domain" description="AMP-dependent synthetase/ligase" evidence="5">
    <location>
        <begin position="14"/>
        <end position="368"/>
    </location>
</feature>
<dbReference type="Gene3D" id="3.30.300.30">
    <property type="match status" value="1"/>
</dbReference>
<dbReference type="InterPro" id="IPR025110">
    <property type="entry name" value="AMP-bd_C"/>
</dbReference>
<dbReference type="GO" id="GO:0031956">
    <property type="term" value="F:medium-chain fatty acid-CoA ligase activity"/>
    <property type="evidence" value="ECO:0007669"/>
    <property type="project" value="TreeGrafter"/>
</dbReference>
<name>S9WZE3_SCHCR</name>
<keyword evidence="8" id="KW-1185">Reference proteome</keyword>
<dbReference type="PANTHER" id="PTHR43201">
    <property type="entry name" value="ACYL-COA SYNTHETASE"/>
    <property type="match status" value="1"/>
</dbReference>
<evidence type="ECO:0000256" key="1">
    <source>
        <dbReference type="ARBA" id="ARBA00006432"/>
    </source>
</evidence>
<evidence type="ECO:0000259" key="6">
    <source>
        <dbReference type="Pfam" id="PF13193"/>
    </source>
</evidence>
<dbReference type="InterPro" id="IPR045851">
    <property type="entry name" value="AMP-bd_C_sf"/>
</dbReference>
<dbReference type="AlphaFoldDB" id="S9WZE3"/>
<evidence type="ECO:0000259" key="5">
    <source>
        <dbReference type="Pfam" id="PF00501"/>
    </source>
</evidence>
<dbReference type="Pfam" id="PF13193">
    <property type="entry name" value="AMP-binding_C"/>
    <property type="match status" value="1"/>
</dbReference>
<keyword evidence="2 7" id="KW-0436">Ligase</keyword>
<evidence type="ECO:0000313" key="7">
    <source>
        <dbReference type="EMBL" id="EPY50092.1"/>
    </source>
</evidence>
<dbReference type="Gene3D" id="3.40.50.12780">
    <property type="entry name" value="N-terminal domain of ligase-like"/>
    <property type="match status" value="1"/>
</dbReference>
<dbReference type="OrthoDB" id="3633556at2759"/>
<organism evidence="7 8">
    <name type="scientific">Schizosaccharomyces cryophilus (strain OY26 / ATCC MYA-4695 / CBS 11777 / NBRC 106824 / NRRL Y48691)</name>
    <name type="common">Fission yeast</name>
    <dbReference type="NCBI Taxonomy" id="653667"/>
    <lineage>
        <taxon>Eukaryota</taxon>
        <taxon>Fungi</taxon>
        <taxon>Dikarya</taxon>
        <taxon>Ascomycota</taxon>
        <taxon>Taphrinomycotina</taxon>
        <taxon>Schizosaccharomycetes</taxon>
        <taxon>Schizosaccharomycetales</taxon>
        <taxon>Schizosaccharomycetaceae</taxon>
        <taxon>Schizosaccharomyces</taxon>
    </lineage>
</organism>
<dbReference type="eggNOG" id="KOG1176">
    <property type="taxonomic scope" value="Eukaryota"/>
</dbReference>
<protein>
    <submittedName>
        <fullName evidence="7">Acetyl-CoA ligase</fullName>
    </submittedName>
</protein>
<dbReference type="STRING" id="653667.S9WZE3"/>
<dbReference type="InterPro" id="IPR020845">
    <property type="entry name" value="AMP-binding_CS"/>
</dbReference>
<dbReference type="GO" id="GO:0006631">
    <property type="term" value="P:fatty acid metabolic process"/>
    <property type="evidence" value="ECO:0007669"/>
    <property type="project" value="TreeGrafter"/>
</dbReference>
<dbReference type="PROSITE" id="PS00455">
    <property type="entry name" value="AMP_BINDING"/>
    <property type="match status" value="1"/>
</dbReference>
<dbReference type="Pfam" id="PF00501">
    <property type="entry name" value="AMP-binding"/>
    <property type="match status" value="1"/>
</dbReference>
<dbReference type="InterPro" id="IPR042099">
    <property type="entry name" value="ANL_N_sf"/>
</dbReference>
<keyword evidence="4" id="KW-0067">ATP-binding</keyword>
<dbReference type="OMA" id="TFRGYYR"/>
<dbReference type="InterPro" id="IPR000873">
    <property type="entry name" value="AMP-dep_synth/lig_dom"/>
</dbReference>
<dbReference type="HOGENOM" id="CLU_000022_59_0_1"/>
<evidence type="ECO:0000256" key="4">
    <source>
        <dbReference type="ARBA" id="ARBA00022840"/>
    </source>
</evidence>
<comment type="similarity">
    <text evidence="1">Belongs to the ATP-dependent AMP-binding enzyme family.</text>
</comment>
<keyword evidence="3" id="KW-0547">Nucleotide-binding</keyword>
<feature type="domain" description="AMP-binding enzyme C-terminal" evidence="6">
    <location>
        <begin position="419"/>
        <end position="494"/>
    </location>
</feature>
<evidence type="ECO:0000256" key="3">
    <source>
        <dbReference type="ARBA" id="ARBA00022741"/>
    </source>
</evidence>
<proteinExistence type="inferred from homology"/>
<dbReference type="Proteomes" id="UP000015464">
    <property type="component" value="Unassembled WGS sequence"/>
</dbReference>
<accession>S9WZE3</accession>
<evidence type="ECO:0000313" key="8">
    <source>
        <dbReference type="Proteomes" id="UP000015464"/>
    </source>
</evidence>
<dbReference type="GeneID" id="25037878"/>
<dbReference type="EMBL" id="KE546994">
    <property type="protein sequence ID" value="EPY50092.1"/>
    <property type="molecule type" value="Genomic_DNA"/>
</dbReference>
<dbReference type="InterPro" id="IPR045310">
    <property type="entry name" value="Pcs60-like"/>
</dbReference>
<dbReference type="SUPFAM" id="SSF56801">
    <property type="entry name" value="Acetyl-CoA synthetase-like"/>
    <property type="match status" value="1"/>
</dbReference>
<dbReference type="PANTHER" id="PTHR43201:SF5">
    <property type="entry name" value="MEDIUM-CHAIN ACYL-COA LIGASE ACSF2, MITOCHONDRIAL"/>
    <property type="match status" value="1"/>
</dbReference>
<dbReference type="RefSeq" id="XP_013025430.1">
    <property type="nucleotide sequence ID" value="XM_013169976.1"/>
</dbReference>
<dbReference type="GO" id="GO:0005524">
    <property type="term" value="F:ATP binding"/>
    <property type="evidence" value="ECO:0007669"/>
    <property type="project" value="UniProtKB-KW"/>
</dbReference>
<reference evidence="7 8" key="1">
    <citation type="journal article" date="2011" name="Science">
        <title>Comparative functional genomics of the fission yeasts.</title>
        <authorList>
            <person name="Rhind N."/>
            <person name="Chen Z."/>
            <person name="Yassour M."/>
            <person name="Thompson D.A."/>
            <person name="Haas B.J."/>
            <person name="Habib N."/>
            <person name="Wapinski I."/>
            <person name="Roy S."/>
            <person name="Lin M.F."/>
            <person name="Heiman D.I."/>
            <person name="Young S.K."/>
            <person name="Furuya K."/>
            <person name="Guo Y."/>
            <person name="Pidoux A."/>
            <person name="Chen H.M."/>
            <person name="Robbertse B."/>
            <person name="Goldberg J.M."/>
            <person name="Aoki K."/>
            <person name="Bayne E.H."/>
            <person name="Berlin A.M."/>
            <person name="Desjardins C.A."/>
            <person name="Dobbs E."/>
            <person name="Dukaj L."/>
            <person name="Fan L."/>
            <person name="FitzGerald M.G."/>
            <person name="French C."/>
            <person name="Gujja S."/>
            <person name="Hansen K."/>
            <person name="Keifenheim D."/>
            <person name="Levin J.Z."/>
            <person name="Mosher R.A."/>
            <person name="Mueller C.A."/>
            <person name="Pfiffner J."/>
            <person name="Priest M."/>
            <person name="Russ C."/>
            <person name="Smialowska A."/>
            <person name="Swoboda P."/>
            <person name="Sykes S.M."/>
            <person name="Vaughn M."/>
            <person name="Vengrova S."/>
            <person name="Yoder R."/>
            <person name="Zeng Q."/>
            <person name="Allshire R."/>
            <person name="Baulcombe D."/>
            <person name="Birren B.W."/>
            <person name="Brown W."/>
            <person name="Ekwall K."/>
            <person name="Kellis M."/>
            <person name="Leatherwood J."/>
            <person name="Levin H."/>
            <person name="Margalit H."/>
            <person name="Martienssen R."/>
            <person name="Nieduszynski C.A."/>
            <person name="Spatafora J.W."/>
            <person name="Friedman N."/>
            <person name="Dalgaard J.Z."/>
            <person name="Baumann P."/>
            <person name="Niki H."/>
            <person name="Regev A."/>
            <person name="Nusbaum C."/>
        </authorList>
    </citation>
    <scope>NUCLEOTIDE SEQUENCE [LARGE SCALE GENOMIC DNA]</scope>
    <source>
        <strain evidence="8">OY26 / ATCC MYA-4695 / CBS 11777 / NBRC 106824 / NRRL Y48691</strain>
    </source>
</reference>